<evidence type="ECO:0000256" key="2">
    <source>
        <dbReference type="ARBA" id="ARBA00022722"/>
    </source>
</evidence>
<dbReference type="RefSeq" id="WP_007147604.1">
    <property type="nucleotide sequence ID" value="NZ_AKCI01000001.1"/>
</dbReference>
<dbReference type="NCBIfam" id="TIGR00649">
    <property type="entry name" value="MG423"/>
    <property type="match status" value="1"/>
</dbReference>
<feature type="binding site" evidence="12">
    <location>
        <position position="130"/>
    </location>
    <ligand>
        <name>Zn(2+)</name>
        <dbReference type="ChEBI" id="CHEBI:29105"/>
        <label>1</label>
        <note>catalytic</note>
    </ligand>
</feature>
<dbReference type="eggNOG" id="COG0595">
    <property type="taxonomic scope" value="Bacteria"/>
</dbReference>
<evidence type="ECO:0000313" key="15">
    <source>
        <dbReference type="EMBL" id="EJD65093.1"/>
    </source>
</evidence>
<dbReference type="Pfam" id="PF07521">
    <property type="entry name" value="RMMBL"/>
    <property type="match status" value="1"/>
</dbReference>
<dbReference type="InterPro" id="IPR036866">
    <property type="entry name" value="RibonucZ/Hydroxyglut_hydro"/>
</dbReference>
<comment type="caution">
    <text evidence="15">The sequence shown here is derived from an EMBL/GenBank/DDBJ whole genome shotgun (WGS) entry which is preliminary data.</text>
</comment>
<dbReference type="GO" id="GO:0003723">
    <property type="term" value="F:RNA binding"/>
    <property type="evidence" value="ECO:0007669"/>
    <property type="project" value="UniProtKB-UniRule"/>
</dbReference>
<keyword evidence="3 12" id="KW-0479">Metal-binding</keyword>
<dbReference type="SUPFAM" id="SSF56281">
    <property type="entry name" value="Metallo-hydrolase/oxidoreductase"/>
    <property type="match status" value="1"/>
</dbReference>
<evidence type="ECO:0000256" key="3">
    <source>
        <dbReference type="ARBA" id="ARBA00022723"/>
    </source>
</evidence>
<evidence type="ECO:0000256" key="13">
    <source>
        <dbReference type="SAM" id="MobiDB-lite"/>
    </source>
</evidence>
<dbReference type="InterPro" id="IPR030854">
    <property type="entry name" value="RNase_J_bac"/>
</dbReference>
<feature type="binding site" evidence="12">
    <location>
        <position position="219"/>
    </location>
    <ligand>
        <name>Zn(2+)</name>
        <dbReference type="ChEBI" id="CHEBI:29105"/>
        <label>1</label>
        <note>catalytic</note>
    </ligand>
</feature>
<feature type="binding site" evidence="12">
    <location>
        <position position="499"/>
    </location>
    <ligand>
        <name>Ca(2+)</name>
        <dbReference type="ChEBI" id="CHEBI:29108"/>
    </ligand>
</feature>
<dbReference type="PIRSF" id="PIRSF004803">
    <property type="entry name" value="RnjA"/>
    <property type="match status" value="1"/>
</dbReference>
<keyword evidence="2 9" id="KW-0540">Nuclease</keyword>
<feature type="binding site" evidence="12">
    <location>
        <position position="132"/>
    </location>
    <ligand>
        <name>Zn(2+)</name>
        <dbReference type="ChEBI" id="CHEBI:29105"/>
        <label>1</label>
        <note>catalytic</note>
    </ligand>
</feature>
<feature type="active site" description="Proton donor" evidence="10">
    <location>
        <position position="251"/>
    </location>
</feature>
<dbReference type="Proteomes" id="UP000006415">
    <property type="component" value="Unassembled WGS sequence"/>
</dbReference>
<dbReference type="Pfam" id="PF00753">
    <property type="entry name" value="Lactamase_B"/>
    <property type="match status" value="1"/>
</dbReference>
<keyword evidence="4 9" id="KW-0255">Endonuclease</keyword>
<feature type="domain" description="Metallo-beta-lactamase" evidence="14">
    <location>
        <begin position="77"/>
        <end position="271"/>
    </location>
</feature>
<evidence type="ECO:0000256" key="9">
    <source>
        <dbReference type="HAMAP-Rule" id="MF_01491"/>
    </source>
</evidence>
<dbReference type="GO" id="GO:0008270">
    <property type="term" value="F:zinc ion binding"/>
    <property type="evidence" value="ECO:0007669"/>
    <property type="project" value="InterPro"/>
</dbReference>
<dbReference type="AlphaFoldDB" id="J0DFJ9"/>
<keyword evidence="6 12" id="KW-0862">Zinc</keyword>
<dbReference type="InterPro" id="IPR004613">
    <property type="entry name" value="RNase_J"/>
</dbReference>
<evidence type="ECO:0000256" key="5">
    <source>
        <dbReference type="ARBA" id="ARBA00022801"/>
    </source>
</evidence>
<feature type="binding site" evidence="12">
    <location>
        <position position="105"/>
    </location>
    <ligand>
        <name>Ca(2+)</name>
        <dbReference type="ChEBI" id="CHEBI:29108"/>
    </ligand>
</feature>
<feature type="binding site" evidence="9 11">
    <location>
        <begin position="420"/>
        <end position="424"/>
    </location>
    <ligand>
        <name>substrate</name>
    </ligand>
</feature>
<protein>
    <recommendedName>
        <fullName evidence="9">Ribonuclease J</fullName>
        <shortName evidence="9">RNase J</shortName>
        <ecNumber evidence="9">3.1.-.-</ecNumber>
    </recommendedName>
</protein>
<dbReference type="PANTHER" id="PTHR43694:SF1">
    <property type="entry name" value="RIBONUCLEASE J"/>
    <property type="match status" value="1"/>
</dbReference>
<dbReference type="OrthoDB" id="9770211at2"/>
<dbReference type="InterPro" id="IPR055132">
    <property type="entry name" value="RNase_J_b_CASP"/>
</dbReference>
<reference evidence="15 16" key="1">
    <citation type="submission" date="2012-01" db="EMBL/GenBank/DDBJ databases">
        <title>The Genome Sequence of Scardovia wiggsiae F0424.</title>
        <authorList>
            <consortium name="The Broad Institute Genome Sequencing Platform"/>
            <person name="Earl A."/>
            <person name="Ward D."/>
            <person name="Feldgarden M."/>
            <person name="Gevers D."/>
            <person name="Izard J."/>
            <person name="Ganesan A."/>
            <person name="Baranova O.V."/>
            <person name="Blanton J.M."/>
            <person name="Tanner A.C."/>
            <person name="Mathney J."/>
            <person name="Dewhirst F.E."/>
            <person name="Young S.K."/>
            <person name="Zeng Q."/>
            <person name="Gargeya S."/>
            <person name="Fitzgerald M."/>
            <person name="Haas B."/>
            <person name="Abouelleil A."/>
            <person name="Alvarado L."/>
            <person name="Arachchi H.M."/>
            <person name="Berlin A."/>
            <person name="Chapman S.B."/>
            <person name="Gearin G."/>
            <person name="Goldberg J."/>
            <person name="Griggs A."/>
            <person name="Gujja S."/>
            <person name="Hansen M."/>
            <person name="Heiman D."/>
            <person name="Howarth C."/>
            <person name="Larimer J."/>
            <person name="Lui A."/>
            <person name="MacDonald P.J.P."/>
            <person name="McCowen C."/>
            <person name="Montmayeur A."/>
            <person name="Murphy C."/>
            <person name="Neiman D."/>
            <person name="Pearson M."/>
            <person name="Priest M."/>
            <person name="Roberts A."/>
            <person name="Saif S."/>
            <person name="Shea T."/>
            <person name="Sisk P."/>
            <person name="Stolte C."/>
            <person name="Sykes S."/>
            <person name="Wortman J."/>
            <person name="Nusbaum C."/>
            <person name="Birren B."/>
        </authorList>
    </citation>
    <scope>NUCLEOTIDE SEQUENCE [LARGE SCALE GENOMIC DNA]</scope>
    <source>
        <strain evidence="15 16">F0424</strain>
    </source>
</reference>
<keyword evidence="1 9" id="KW-0963">Cytoplasm</keyword>
<dbReference type="CDD" id="cd07714">
    <property type="entry name" value="RNaseJ_MBL-fold"/>
    <property type="match status" value="1"/>
</dbReference>
<evidence type="ECO:0000256" key="8">
    <source>
        <dbReference type="ARBA" id="ARBA00022884"/>
    </source>
</evidence>
<feature type="binding site" evidence="12">
    <location>
        <position position="135"/>
    </location>
    <ligand>
        <name>Zn(2+)</name>
        <dbReference type="ChEBI" id="CHEBI:29105"/>
        <label>1</label>
        <note>catalytic</note>
    </ligand>
</feature>
<dbReference type="HOGENOM" id="CLU_008727_3_1_11"/>
<keyword evidence="5 9" id="KW-0378">Hydrolase</keyword>
<dbReference type="HAMAP" id="MF_01491">
    <property type="entry name" value="RNase_J_bact"/>
    <property type="match status" value="1"/>
</dbReference>
<evidence type="ECO:0000256" key="4">
    <source>
        <dbReference type="ARBA" id="ARBA00022759"/>
    </source>
</evidence>
<gene>
    <name evidence="9" type="primary">rnj</name>
    <name evidence="15" type="ORF">HMPREF9156_00537</name>
</gene>
<dbReference type="Gene3D" id="3.60.15.10">
    <property type="entry name" value="Ribonuclease Z/Hydroxyacylglutathione hydrolase-like"/>
    <property type="match status" value="1"/>
</dbReference>
<dbReference type="EC" id="3.1.-.-" evidence="9"/>
<accession>J0DFJ9</accession>
<feature type="active site" description="Proton acceptor" evidence="10">
    <location>
        <position position="424"/>
    </location>
</feature>
<dbReference type="STRING" id="857290.HMPREF9156_00537"/>
<name>J0DFJ9_9BIFI</name>
<dbReference type="GO" id="GO:0006364">
    <property type="term" value="P:rRNA processing"/>
    <property type="evidence" value="ECO:0007669"/>
    <property type="project" value="UniProtKB-UniRule"/>
</dbReference>
<dbReference type="SMART" id="SM00849">
    <property type="entry name" value="Lactamase_B"/>
    <property type="match status" value="1"/>
</dbReference>
<comment type="cofactor">
    <cofactor evidence="12">
        <name>Zn(2+)</name>
        <dbReference type="ChEBI" id="CHEBI:29105"/>
    </cofactor>
    <text evidence="12">Binds 2 Zn(2+) ions per subunit. It is not clear if Zn(2+) or Mg(2+) is physiologically important.</text>
</comment>
<organism evidence="15 16">
    <name type="scientific">Scardovia wiggsiae F0424</name>
    <dbReference type="NCBI Taxonomy" id="857290"/>
    <lineage>
        <taxon>Bacteria</taxon>
        <taxon>Bacillati</taxon>
        <taxon>Actinomycetota</taxon>
        <taxon>Actinomycetes</taxon>
        <taxon>Bifidobacteriales</taxon>
        <taxon>Bifidobacteriaceae</taxon>
        <taxon>Scardovia</taxon>
    </lineage>
</organism>
<dbReference type="EMBL" id="AGZS01000002">
    <property type="protein sequence ID" value="EJD65093.1"/>
    <property type="molecule type" value="Genomic_DNA"/>
</dbReference>
<evidence type="ECO:0000256" key="1">
    <source>
        <dbReference type="ARBA" id="ARBA00022490"/>
    </source>
</evidence>
<comment type="subunit">
    <text evidence="9">Homodimer, may be a subunit of the RNA degradosome.</text>
</comment>
<evidence type="ECO:0000256" key="11">
    <source>
        <dbReference type="PIRSR" id="PIRSR004803-2"/>
    </source>
</evidence>
<keyword evidence="8 9" id="KW-0694">RNA-binding</keyword>
<evidence type="ECO:0000313" key="16">
    <source>
        <dbReference type="Proteomes" id="UP000006415"/>
    </source>
</evidence>
<dbReference type="Pfam" id="PF17770">
    <property type="entry name" value="RNase_J_C"/>
    <property type="match status" value="1"/>
</dbReference>
<dbReference type="PANTHER" id="PTHR43694">
    <property type="entry name" value="RIBONUCLEASE J"/>
    <property type="match status" value="1"/>
</dbReference>
<dbReference type="Gene3D" id="3.10.20.580">
    <property type="match status" value="1"/>
</dbReference>
<keyword evidence="9" id="KW-0698">rRNA processing</keyword>
<feature type="binding site" evidence="12">
    <location>
        <position position="107"/>
    </location>
    <ligand>
        <name>Ca(2+)</name>
        <dbReference type="ChEBI" id="CHEBI:29108"/>
    </ligand>
</feature>
<dbReference type="Gene3D" id="3.40.50.10710">
    <property type="entry name" value="Metallo-hydrolase/oxidoreductase"/>
    <property type="match status" value="1"/>
</dbReference>
<dbReference type="Pfam" id="PF22505">
    <property type="entry name" value="RNase_J_b_CASP"/>
    <property type="match status" value="1"/>
</dbReference>
<evidence type="ECO:0000256" key="7">
    <source>
        <dbReference type="ARBA" id="ARBA00022839"/>
    </source>
</evidence>
<comment type="function">
    <text evidence="9">An RNase that has 5'-3' exonuclease and possibly endonuclease activity. Involved in maturation of rRNA and in some organisms also mRNA maturation and/or decay.</text>
</comment>
<dbReference type="InterPro" id="IPR011108">
    <property type="entry name" value="RMMBL"/>
</dbReference>
<feature type="binding site" evidence="11">
    <location>
        <begin position="288"/>
        <end position="290"/>
    </location>
    <ligand>
        <name>substrate</name>
    </ligand>
</feature>
<comment type="similarity">
    <text evidence="9">Belongs to the metallo-beta-lactamase superfamily. RNA-metabolizing metallo-beta-lactamase-like family. Bacterial RNase J subfamily.</text>
</comment>
<proteinExistence type="inferred from homology"/>
<feature type="region of interest" description="Disordered" evidence="13">
    <location>
        <begin position="1"/>
        <end position="59"/>
    </location>
</feature>
<dbReference type="InterPro" id="IPR001279">
    <property type="entry name" value="Metallo-B-lactamas"/>
</dbReference>
<keyword evidence="7 9" id="KW-0269">Exonuclease</keyword>
<comment type="cofactor">
    <cofactor evidence="12">
        <name>Ca(2+)</name>
        <dbReference type="ChEBI" id="CHEBI:29108"/>
    </cofactor>
    <text evidence="12">Binds 1 Ca(2+) cation per subunit. Seen in 1 crystal structure, it is not clear if it is physiologically important.</text>
</comment>
<evidence type="ECO:0000256" key="6">
    <source>
        <dbReference type="ARBA" id="ARBA00022833"/>
    </source>
</evidence>
<evidence type="ECO:0000256" key="10">
    <source>
        <dbReference type="PIRSR" id="PIRSR004803-1"/>
    </source>
</evidence>
<dbReference type="InterPro" id="IPR042173">
    <property type="entry name" value="RNase_J_2"/>
</dbReference>
<dbReference type="GO" id="GO:0004534">
    <property type="term" value="F:5'-3' RNA exonuclease activity"/>
    <property type="evidence" value="ECO:0007669"/>
    <property type="project" value="UniProtKB-UniRule"/>
</dbReference>
<evidence type="ECO:0000259" key="14">
    <source>
        <dbReference type="SMART" id="SM00849"/>
    </source>
</evidence>
<dbReference type="GO" id="GO:0004521">
    <property type="term" value="F:RNA endonuclease activity"/>
    <property type="evidence" value="ECO:0007669"/>
    <property type="project" value="UniProtKB-UniRule"/>
</dbReference>
<feature type="compositionally biased region" description="Low complexity" evidence="13">
    <location>
        <begin position="1"/>
        <end position="14"/>
    </location>
</feature>
<dbReference type="InterPro" id="IPR041636">
    <property type="entry name" value="RNase_J_C"/>
</dbReference>
<sequence>MNNKNTTTKNTGKNSSRNGGRKKNTARPGSKANAPQTRSAAASRNSADTRGNRMVAPPKYRKGSMRIVPLGGLGEIGRNMNVVEYNGHILLIDCGVLFPEEEQPGVDLILPDFSYIRGRLDKVEALVLTHGHEDHIGAVPYLLRERPDIPLIGSKLTLAFVEAKCKEHHIEPVMQPVEGRDKMKAGPFSLEFITVTHSIPDALAVSVRTPAGHIIDTGDMKLDQLPLDHKITDLREFSRLGEQGVDLLMADSTNAEVPGFVKPETSIGPALDKAFGDAKRKIIVASFSSHVHRVQQVVDAAHKYNRKVVFVGRSMVRNMGIAADLGYLHLPENTVVDLKEARDIRDDQLVYMCTGSQGEPMAALGRIADGNHQDITINEFDTVILASSLIPGNEHEVYKVINKLARLGARVVNRDNAAIHVSGHCNEGELLYFYNIVQPKCAMPIHGENRHLIANGLVAVKTGVDPKNVVLAEDGDVVDLYHGQAAIVGSVPCGYVYVDGTSVGEITEDELEKRRILSEEGFVSSFVVVDTDRNEVISGPKIYLNAVAEDESEFNEVRAQIVLDLENAMLSGTKDTYQLQQKMRRTLGGWIGRKLRRRRPMIVPVVADLARDVIQHD</sequence>
<feature type="binding site" evidence="12">
    <location>
        <position position="446"/>
    </location>
    <ligand>
        <name>Zn(2+)</name>
        <dbReference type="ChEBI" id="CHEBI:29105"/>
        <label>1</label>
        <note>catalytic</note>
    </ligand>
</feature>
<comment type="subcellular location">
    <subcellularLocation>
        <location evidence="9">Cytoplasm</location>
    </subcellularLocation>
</comment>
<evidence type="ECO:0000256" key="12">
    <source>
        <dbReference type="PIRSR" id="PIRSR004803-3"/>
    </source>
</evidence>
<feature type="compositionally biased region" description="Polar residues" evidence="13">
    <location>
        <begin position="33"/>
        <end position="49"/>
    </location>
</feature>
<feature type="binding site" evidence="12">
    <location>
        <position position="197"/>
    </location>
    <ligand>
        <name>Zn(2+)</name>
        <dbReference type="ChEBI" id="CHEBI:29105"/>
        <label>1</label>
        <note>catalytic</note>
    </ligand>
</feature>
<dbReference type="GO" id="GO:0005737">
    <property type="term" value="C:cytoplasm"/>
    <property type="evidence" value="ECO:0007669"/>
    <property type="project" value="UniProtKB-SubCell"/>
</dbReference>
<keyword evidence="16" id="KW-1185">Reference proteome</keyword>
<feature type="binding site" evidence="12">
    <location>
        <position position="134"/>
    </location>
    <ligand>
        <name>Zn(2+)</name>
        <dbReference type="ChEBI" id="CHEBI:29105"/>
        <label>1</label>
        <note>catalytic</note>
    </ligand>
</feature>
<keyword evidence="12" id="KW-0106">Calcium</keyword>